<gene>
    <name evidence="11" type="ORF">ACHAWO_011759</name>
</gene>
<evidence type="ECO:0000256" key="3">
    <source>
        <dbReference type="ARBA" id="ARBA00022576"/>
    </source>
</evidence>
<dbReference type="InterPro" id="IPR001544">
    <property type="entry name" value="Aminotrans_IV"/>
</dbReference>
<sequence>MAHLSSKLVKNLPTKLLQSRSISSSRLATALLPPSERKSSQMPPKEQLAFGRTFSDHMLKIEYVNGRGWGDPMIGPVEDLRISPAASSLHYGMKAYKSLSDPNDLRLFRPDLNMKRLSNSMHRLSCPGYDFDREELIRCIAELVRVDKDWIPQGEGYSLYLRPTVISTHPYLGVCSPESLLLYVITSPVGPYYKSGFDPVRLTADTEYVRAWPGGTGNAKVGGNYAPTMLAAEDAAKRGYSQILWIFGPDDEVTEVGAMNVFFFLRKQDGTKELVTPPLTRGDILPGVTRQSIVEWTRSWGEFEVNERTITLPEIKQAADENRLMEAFGAGTAAVVTPISCIQYKGEDIEIPATGELTKRVFHDVMGIQYAHCLCLLSQHASSFTSPPSITSKRLTSPAHCKSSLQISTTASNASSEYDVVIIGSGIGGLCAAAICTLYGYSTAIFETHYAPGGAAHGFTAKAPGIDGAFQFDTGPSFFSGLNPDIEAKASNPLRTALDAIGETVECHKYTTFGLKFPEGDYVHTTSFGMPNGVLDQVSGPSAVNQWSELMRRMEPLEAAVAAMPTAALRFDIGAVLTAGQFLPNFASTNPLENLKLTRPFSDVVDGAVSDVFTRNWIDLLCFCLSGLPASGTITAEMGLMLGEFYAPGAVMDCPIGGAKAIVDALVRGVEKKGGEIYLKSRVDEIVVEDGKATGVKVENGKKIIKAKKAVISNLSVWDLFNSGIISNNNAFPDDFVRERKATPVGKSFMHLHVGFEMARNELSKLQPHYMYIDDWSRGVKAEDNAVLLSIPSVHDETLAPPGHAVLHIYTPATEDYARWEGLDRKSDAYKKLKEERSQYLWTVLEKIIPDIRSRAKLVQVGTPLTHERFLNRHRGSYGPAIIAGEGSFPFPKTPVAGLLLCGDSCFPGIGVPAVAGSGILAANSVGLESVGKQLELLKGLRK</sequence>
<dbReference type="Pfam" id="PF01593">
    <property type="entry name" value="Amino_oxidase"/>
    <property type="match status" value="1"/>
</dbReference>
<dbReference type="InterPro" id="IPR036038">
    <property type="entry name" value="Aminotransferase-like"/>
</dbReference>
<dbReference type="Proteomes" id="UP001530400">
    <property type="component" value="Unassembled WGS sequence"/>
</dbReference>
<comment type="catalytic activity">
    <reaction evidence="9">
        <text>L-valine + 2-oxoglutarate = 3-methyl-2-oxobutanoate + L-glutamate</text>
        <dbReference type="Rhea" id="RHEA:24813"/>
        <dbReference type="ChEBI" id="CHEBI:11851"/>
        <dbReference type="ChEBI" id="CHEBI:16810"/>
        <dbReference type="ChEBI" id="CHEBI:29985"/>
        <dbReference type="ChEBI" id="CHEBI:57762"/>
        <dbReference type="EC" id="2.6.1.42"/>
    </reaction>
</comment>
<keyword evidence="7 9" id="KW-0100">Branched-chain amino acid biosynthesis</keyword>
<dbReference type="GO" id="GO:0004084">
    <property type="term" value="F:branched-chain-amino-acid transaminase activity"/>
    <property type="evidence" value="ECO:0007669"/>
    <property type="project" value="UniProtKB-EC"/>
</dbReference>
<dbReference type="PANTHER" id="PTHR46313">
    <property type="match status" value="1"/>
</dbReference>
<dbReference type="NCBIfam" id="NF009897">
    <property type="entry name" value="PRK13357.1"/>
    <property type="match status" value="1"/>
</dbReference>
<keyword evidence="3 9" id="KW-0032">Aminotransferase</keyword>
<keyword evidence="4 9" id="KW-0028">Amino-acid biosynthesis</keyword>
<dbReference type="SUPFAM" id="SSF51905">
    <property type="entry name" value="FAD/NAD(P)-binding domain"/>
    <property type="match status" value="1"/>
</dbReference>
<name>A0ABD3PKH6_9STRA</name>
<dbReference type="Gene3D" id="3.30.470.10">
    <property type="match status" value="1"/>
</dbReference>
<dbReference type="GO" id="GO:0009082">
    <property type="term" value="P:branched-chain amino acid biosynthetic process"/>
    <property type="evidence" value="ECO:0007669"/>
    <property type="project" value="UniProtKB-KW"/>
</dbReference>
<dbReference type="Pfam" id="PF01063">
    <property type="entry name" value="Aminotran_4"/>
    <property type="match status" value="1"/>
</dbReference>
<dbReference type="InterPro" id="IPR002937">
    <property type="entry name" value="Amino_oxidase"/>
</dbReference>
<evidence type="ECO:0000313" key="12">
    <source>
        <dbReference type="Proteomes" id="UP001530400"/>
    </source>
</evidence>
<evidence type="ECO:0000256" key="9">
    <source>
        <dbReference type="RuleBase" id="RU004517"/>
    </source>
</evidence>
<dbReference type="InterPro" id="IPR045892">
    <property type="entry name" value="CrtISO-like"/>
</dbReference>
<evidence type="ECO:0000256" key="7">
    <source>
        <dbReference type="ARBA" id="ARBA00023304"/>
    </source>
</evidence>
<evidence type="ECO:0000256" key="5">
    <source>
        <dbReference type="ARBA" id="ARBA00022679"/>
    </source>
</evidence>
<dbReference type="PROSITE" id="PS00770">
    <property type="entry name" value="AA_TRANSFER_CLASS_4"/>
    <property type="match status" value="1"/>
</dbReference>
<reference evidence="11 12" key="1">
    <citation type="submission" date="2024-10" db="EMBL/GenBank/DDBJ databases">
        <title>Updated reference genomes for cyclostephanoid diatoms.</title>
        <authorList>
            <person name="Roberts W.R."/>
            <person name="Alverson A.J."/>
        </authorList>
    </citation>
    <scope>NUCLEOTIDE SEQUENCE [LARGE SCALE GENOMIC DNA]</scope>
    <source>
        <strain evidence="11 12">AJA010-31</strain>
    </source>
</reference>
<dbReference type="EC" id="2.6.1.42" evidence="9"/>
<dbReference type="InterPro" id="IPR033939">
    <property type="entry name" value="BCAT_family"/>
</dbReference>
<comment type="cofactor">
    <cofactor evidence="1 8">
        <name>pyridoxal 5'-phosphate</name>
        <dbReference type="ChEBI" id="CHEBI:597326"/>
    </cofactor>
</comment>
<comment type="catalytic activity">
    <reaction evidence="9">
        <text>L-leucine + 2-oxoglutarate = 4-methyl-2-oxopentanoate + L-glutamate</text>
        <dbReference type="Rhea" id="RHEA:18321"/>
        <dbReference type="ChEBI" id="CHEBI:16810"/>
        <dbReference type="ChEBI" id="CHEBI:17865"/>
        <dbReference type="ChEBI" id="CHEBI:29985"/>
        <dbReference type="ChEBI" id="CHEBI:57427"/>
        <dbReference type="EC" id="2.6.1.42"/>
    </reaction>
</comment>
<comment type="similarity">
    <text evidence="2 9">Belongs to the class-IV pyridoxal-phosphate-dependent aminotransferase family.</text>
</comment>
<comment type="caution">
    <text evidence="11">The sequence shown here is derived from an EMBL/GenBank/DDBJ whole genome shotgun (WGS) entry which is preliminary data.</text>
</comment>
<dbReference type="CDD" id="cd01557">
    <property type="entry name" value="BCAT_beta_family"/>
    <property type="match status" value="1"/>
</dbReference>
<accession>A0ABD3PKH6</accession>
<evidence type="ECO:0000256" key="1">
    <source>
        <dbReference type="ARBA" id="ARBA00001933"/>
    </source>
</evidence>
<dbReference type="PANTHER" id="PTHR46313:SF3">
    <property type="entry name" value="PROLYCOPENE ISOMERASE, CHLOROPLASTIC"/>
    <property type="match status" value="1"/>
</dbReference>
<evidence type="ECO:0000313" key="11">
    <source>
        <dbReference type="EMBL" id="KAL3788178.1"/>
    </source>
</evidence>
<evidence type="ECO:0000256" key="8">
    <source>
        <dbReference type="RuleBase" id="RU004516"/>
    </source>
</evidence>
<dbReference type="InterPro" id="IPR043132">
    <property type="entry name" value="BCAT-like_C"/>
</dbReference>
<keyword evidence="5 9" id="KW-0808">Transferase</keyword>
<comment type="catalytic activity">
    <reaction evidence="9">
        <text>L-isoleucine + 2-oxoglutarate = (S)-3-methyl-2-oxopentanoate + L-glutamate</text>
        <dbReference type="Rhea" id="RHEA:24801"/>
        <dbReference type="ChEBI" id="CHEBI:16810"/>
        <dbReference type="ChEBI" id="CHEBI:29985"/>
        <dbReference type="ChEBI" id="CHEBI:35146"/>
        <dbReference type="ChEBI" id="CHEBI:58045"/>
        <dbReference type="EC" id="2.6.1.42"/>
    </reaction>
</comment>
<keyword evidence="6 8" id="KW-0663">Pyridoxal phosphate</keyword>
<evidence type="ECO:0000256" key="6">
    <source>
        <dbReference type="ARBA" id="ARBA00022898"/>
    </source>
</evidence>
<evidence type="ECO:0000256" key="4">
    <source>
        <dbReference type="ARBA" id="ARBA00022605"/>
    </source>
</evidence>
<feature type="domain" description="Amine oxidase" evidence="10">
    <location>
        <begin position="427"/>
        <end position="926"/>
    </location>
</feature>
<dbReference type="SUPFAM" id="SSF56752">
    <property type="entry name" value="D-aminoacid aminotransferase-like PLP-dependent enzymes"/>
    <property type="match status" value="1"/>
</dbReference>
<dbReference type="Gene3D" id="3.20.10.10">
    <property type="entry name" value="D-amino Acid Aminotransferase, subunit A, domain 2"/>
    <property type="match status" value="1"/>
</dbReference>
<dbReference type="InterPro" id="IPR043131">
    <property type="entry name" value="BCAT-like_N"/>
</dbReference>
<evidence type="ECO:0000256" key="2">
    <source>
        <dbReference type="ARBA" id="ARBA00009320"/>
    </source>
</evidence>
<keyword evidence="12" id="KW-1185">Reference proteome</keyword>
<dbReference type="EMBL" id="JALLPJ020000577">
    <property type="protein sequence ID" value="KAL3788178.1"/>
    <property type="molecule type" value="Genomic_DNA"/>
</dbReference>
<organism evidence="11 12">
    <name type="scientific">Cyclotella atomus</name>
    <dbReference type="NCBI Taxonomy" id="382360"/>
    <lineage>
        <taxon>Eukaryota</taxon>
        <taxon>Sar</taxon>
        <taxon>Stramenopiles</taxon>
        <taxon>Ochrophyta</taxon>
        <taxon>Bacillariophyta</taxon>
        <taxon>Coscinodiscophyceae</taxon>
        <taxon>Thalassiosirophycidae</taxon>
        <taxon>Stephanodiscales</taxon>
        <taxon>Stephanodiscaceae</taxon>
        <taxon>Cyclotella</taxon>
    </lineage>
</organism>
<dbReference type="AlphaFoldDB" id="A0ABD3PKH6"/>
<protein>
    <recommendedName>
        <fullName evidence="9">Branched-chain-amino-acid aminotransferase</fullName>
        <ecNumber evidence="9">2.6.1.42</ecNumber>
    </recommendedName>
</protein>
<dbReference type="InterPro" id="IPR036188">
    <property type="entry name" value="FAD/NAD-bd_sf"/>
</dbReference>
<proteinExistence type="inferred from homology"/>
<dbReference type="InterPro" id="IPR005786">
    <property type="entry name" value="B_amino_transII"/>
</dbReference>
<dbReference type="NCBIfam" id="TIGR01123">
    <property type="entry name" value="ilvE_II"/>
    <property type="match status" value="1"/>
</dbReference>
<dbReference type="InterPro" id="IPR018300">
    <property type="entry name" value="Aminotrans_IV_CS"/>
</dbReference>
<dbReference type="GO" id="GO:0008652">
    <property type="term" value="P:amino acid biosynthetic process"/>
    <property type="evidence" value="ECO:0007669"/>
    <property type="project" value="UniProtKB-KW"/>
</dbReference>
<evidence type="ECO:0000259" key="10">
    <source>
        <dbReference type="Pfam" id="PF01593"/>
    </source>
</evidence>
<dbReference type="Gene3D" id="3.50.50.60">
    <property type="entry name" value="FAD/NAD(P)-binding domain"/>
    <property type="match status" value="2"/>
</dbReference>
<dbReference type="FunFam" id="3.20.10.10:FF:000004">
    <property type="entry name" value="Branched-chain-amino-acid aminotransferase"/>
    <property type="match status" value="1"/>
</dbReference>